<dbReference type="GO" id="GO:0005634">
    <property type="term" value="C:nucleus"/>
    <property type="evidence" value="ECO:0000318"/>
    <property type="project" value="GO_Central"/>
</dbReference>
<dbReference type="Proteomes" id="UP000006727">
    <property type="component" value="Chromosome 14"/>
</dbReference>
<feature type="region of interest" description="Disordered" evidence="5">
    <location>
        <begin position="279"/>
        <end position="381"/>
    </location>
</feature>
<evidence type="ECO:0000256" key="4">
    <source>
        <dbReference type="ARBA" id="ARBA00023242"/>
    </source>
</evidence>
<dbReference type="RefSeq" id="XP_024395738.1">
    <property type="nucleotide sequence ID" value="XM_024539970.2"/>
</dbReference>
<dbReference type="PROSITE" id="PS50888">
    <property type="entry name" value="BHLH"/>
    <property type="match status" value="1"/>
</dbReference>
<evidence type="ECO:0000313" key="9">
    <source>
        <dbReference type="Proteomes" id="UP000006727"/>
    </source>
</evidence>
<dbReference type="Gene3D" id="4.10.280.10">
    <property type="entry name" value="Helix-loop-helix DNA-binding domain"/>
    <property type="match status" value="1"/>
</dbReference>
<feature type="domain" description="BHLH" evidence="6">
    <location>
        <begin position="393"/>
        <end position="443"/>
    </location>
</feature>
<dbReference type="EMBL" id="ABEU02000014">
    <property type="protein sequence ID" value="PNR41564.1"/>
    <property type="molecule type" value="Genomic_DNA"/>
</dbReference>
<proteinExistence type="predicted"/>
<reference evidence="8" key="3">
    <citation type="submission" date="2020-12" db="UniProtKB">
        <authorList>
            <consortium name="EnsemblPlants"/>
        </authorList>
    </citation>
    <scope>IDENTIFICATION</scope>
</reference>
<dbReference type="SMART" id="SM00353">
    <property type="entry name" value="HLH"/>
    <property type="match status" value="1"/>
</dbReference>
<evidence type="ECO:0000256" key="3">
    <source>
        <dbReference type="ARBA" id="ARBA00023163"/>
    </source>
</evidence>
<comment type="subcellular location">
    <subcellularLocation>
        <location evidence="1">Nucleus</location>
    </subcellularLocation>
</comment>
<name>A0A2K1JJ33_PHYPA</name>
<dbReference type="EnsemblPlants" id="Pp3c14_24040V3.1">
    <property type="protein sequence ID" value="Pp3c14_24040V3.1"/>
    <property type="gene ID" value="Pp3c14_24040"/>
</dbReference>
<dbReference type="InterPro" id="IPR024097">
    <property type="entry name" value="bHLH_ZIP_TF"/>
</dbReference>
<dbReference type="KEGG" id="ppp:112291941"/>
<dbReference type="PANTHER" id="PTHR12565:SF184">
    <property type="entry name" value="BHLH TRANSCRIPTION FACTOR"/>
    <property type="match status" value="1"/>
</dbReference>
<dbReference type="OrthoDB" id="1928604at2759"/>
<evidence type="ECO:0000256" key="2">
    <source>
        <dbReference type="ARBA" id="ARBA00023015"/>
    </source>
</evidence>
<reference evidence="7 9" key="1">
    <citation type="journal article" date="2008" name="Science">
        <title>The Physcomitrella genome reveals evolutionary insights into the conquest of land by plants.</title>
        <authorList>
            <person name="Rensing S."/>
            <person name="Lang D."/>
            <person name="Zimmer A."/>
            <person name="Terry A."/>
            <person name="Salamov A."/>
            <person name="Shapiro H."/>
            <person name="Nishiyama T."/>
            <person name="Perroud P.-F."/>
            <person name="Lindquist E."/>
            <person name="Kamisugi Y."/>
            <person name="Tanahashi T."/>
            <person name="Sakakibara K."/>
            <person name="Fujita T."/>
            <person name="Oishi K."/>
            <person name="Shin-I T."/>
            <person name="Kuroki Y."/>
            <person name="Toyoda A."/>
            <person name="Suzuki Y."/>
            <person name="Hashimoto A."/>
            <person name="Yamaguchi K."/>
            <person name="Sugano A."/>
            <person name="Kohara Y."/>
            <person name="Fujiyama A."/>
            <person name="Anterola A."/>
            <person name="Aoki S."/>
            <person name="Ashton N."/>
            <person name="Barbazuk W.B."/>
            <person name="Barker E."/>
            <person name="Bennetzen J."/>
            <person name="Bezanilla M."/>
            <person name="Blankenship R."/>
            <person name="Cho S.H."/>
            <person name="Dutcher S."/>
            <person name="Estelle M."/>
            <person name="Fawcett J.A."/>
            <person name="Gundlach H."/>
            <person name="Hanada K."/>
            <person name="Heyl A."/>
            <person name="Hicks K.A."/>
            <person name="Hugh J."/>
            <person name="Lohr M."/>
            <person name="Mayer K."/>
            <person name="Melkozernov A."/>
            <person name="Murata T."/>
            <person name="Nelson D."/>
            <person name="Pils B."/>
            <person name="Prigge M."/>
            <person name="Reiss B."/>
            <person name="Renner T."/>
            <person name="Rombauts S."/>
            <person name="Rushton P."/>
            <person name="Sanderfoot A."/>
            <person name="Schween G."/>
            <person name="Shiu S.-H."/>
            <person name="Stueber K."/>
            <person name="Theodoulou F.L."/>
            <person name="Tu H."/>
            <person name="Van de Peer Y."/>
            <person name="Verrier P.J."/>
            <person name="Waters E."/>
            <person name="Wood A."/>
            <person name="Yang L."/>
            <person name="Cove D."/>
            <person name="Cuming A."/>
            <person name="Hasebe M."/>
            <person name="Lucas S."/>
            <person name="Mishler D.B."/>
            <person name="Reski R."/>
            <person name="Grigoriev I."/>
            <person name="Quatrano R.S."/>
            <person name="Boore J.L."/>
        </authorList>
    </citation>
    <scope>NUCLEOTIDE SEQUENCE [LARGE SCALE GENOMIC DNA]</scope>
    <source>
        <strain evidence="8 9">cv. Gransden 2004</strain>
    </source>
</reference>
<gene>
    <name evidence="8" type="primary">LOC112291941</name>
    <name evidence="7" type="ORF">PHYPA_018967</name>
</gene>
<dbReference type="InterPro" id="IPR011598">
    <property type="entry name" value="bHLH_dom"/>
</dbReference>
<dbReference type="Gramene" id="Pp3c14_24040V3.2">
    <property type="protein sequence ID" value="Pp3c14_24040V3.2"/>
    <property type="gene ID" value="Pp3c14_24040"/>
</dbReference>
<dbReference type="FunFam" id="4.10.280.10:FF:000002">
    <property type="entry name" value="Basic helix-loop-helix transcription factor"/>
    <property type="match status" value="1"/>
</dbReference>
<dbReference type="SUPFAM" id="SSF47459">
    <property type="entry name" value="HLH, helix-loop-helix DNA-binding domain"/>
    <property type="match status" value="1"/>
</dbReference>
<dbReference type="GO" id="GO:0003700">
    <property type="term" value="F:DNA-binding transcription factor activity"/>
    <property type="evidence" value="ECO:0000318"/>
    <property type="project" value="GO_Central"/>
</dbReference>
<dbReference type="Gramene" id="Pp3c14_24040V3.1">
    <property type="protein sequence ID" value="Pp3c14_24040V3.1"/>
    <property type="gene ID" value="Pp3c14_24040"/>
</dbReference>
<dbReference type="PANTHER" id="PTHR12565">
    <property type="entry name" value="STEROL REGULATORY ELEMENT-BINDING PROTEIN"/>
    <property type="match status" value="1"/>
</dbReference>
<accession>A0A2K1JJ33</accession>
<dbReference type="InterPro" id="IPR036638">
    <property type="entry name" value="HLH_DNA-bd_sf"/>
</dbReference>
<dbReference type="Pfam" id="PF00010">
    <property type="entry name" value="HLH"/>
    <property type="match status" value="1"/>
</dbReference>
<keyword evidence="3" id="KW-0804">Transcription</keyword>
<feature type="compositionally biased region" description="Basic and acidic residues" evidence="5">
    <location>
        <begin position="368"/>
        <end position="381"/>
    </location>
</feature>
<dbReference type="AlphaFoldDB" id="A0A2K1JJ33"/>
<feature type="compositionally biased region" description="Low complexity" evidence="5">
    <location>
        <begin position="355"/>
        <end position="364"/>
    </location>
</feature>
<evidence type="ECO:0000256" key="5">
    <source>
        <dbReference type="SAM" id="MobiDB-lite"/>
    </source>
</evidence>
<evidence type="ECO:0000256" key="1">
    <source>
        <dbReference type="ARBA" id="ARBA00004123"/>
    </source>
</evidence>
<feature type="compositionally biased region" description="Basic and acidic residues" evidence="5">
    <location>
        <begin position="327"/>
        <end position="354"/>
    </location>
</feature>
<keyword evidence="4" id="KW-0539">Nucleus</keyword>
<protein>
    <recommendedName>
        <fullName evidence="6">BHLH domain-containing protein</fullName>
    </recommendedName>
</protein>
<evidence type="ECO:0000259" key="6">
    <source>
        <dbReference type="PROSITE" id="PS50888"/>
    </source>
</evidence>
<keyword evidence="2" id="KW-0805">Transcription regulation</keyword>
<dbReference type="GO" id="GO:0046983">
    <property type="term" value="F:protein dimerization activity"/>
    <property type="evidence" value="ECO:0007669"/>
    <property type="project" value="InterPro"/>
</dbReference>
<sequence>MAIMAPAPDQAFMGMRINRSATVPVLYPSADTMGFSSGLEKIVEPSACGTFPHSRPSIASSLQYPSWQFLQEMPIMADANFGCSTPEFPRSTVTNDWLNPSQGRFTTTLPPSSWGLSGSRGIMEDARIRDVMSKSRKNLSVQRLDSWGSLDTGGITLDPSKGGLGLHEASPNVDRLAQFNSDPAFDERATKFSSFGVNSEKYVPQIVQRPASGMVPSPAKLVQGAALEEKCTVPAAAASVQPELEAIEGVTEATVDAIPHVEVEVAALQEFTNNSSCTELQPGCQGVRSPSAASPARSAPNHDDTASRNKRKKLPGVDKNLVSPDSKIADEENSKPKRCKGEDGRPTSKGERSSSETSFESAGSPKVTQKEGNQKLTEYSKQDYIHVRARRGQATDSHSLAERVRREKISERMKYLQDLVPGCRKVTGKAVMLDEIINYVQSLQRQVESLSMKVAAVHPAPSDHLTLESLLSSEEVLQSQLSNILCTSDSTSSAAFGLQQLPQQRGSMLDGHCNFDHFQANLGYGFDGSSHRTMSTPIGNFAEMQTMVNSFDNNLVSQTTGWGDSLPSVMHMAQLQQQAGHLGSYQLPVGHMKVEF</sequence>
<dbReference type="GeneID" id="112291941"/>
<evidence type="ECO:0000313" key="7">
    <source>
        <dbReference type="EMBL" id="PNR41564.1"/>
    </source>
</evidence>
<keyword evidence="9" id="KW-1185">Reference proteome</keyword>
<dbReference type="PaxDb" id="3218-PP1S69_95V6.1"/>
<reference evidence="7 9" key="2">
    <citation type="journal article" date="2018" name="Plant J.">
        <title>The Physcomitrella patens chromosome-scale assembly reveals moss genome structure and evolution.</title>
        <authorList>
            <person name="Lang D."/>
            <person name="Ullrich K.K."/>
            <person name="Murat F."/>
            <person name="Fuchs J."/>
            <person name="Jenkins J."/>
            <person name="Haas F.B."/>
            <person name="Piednoel M."/>
            <person name="Gundlach H."/>
            <person name="Van Bel M."/>
            <person name="Meyberg R."/>
            <person name="Vives C."/>
            <person name="Morata J."/>
            <person name="Symeonidi A."/>
            <person name="Hiss M."/>
            <person name="Muchero W."/>
            <person name="Kamisugi Y."/>
            <person name="Saleh O."/>
            <person name="Blanc G."/>
            <person name="Decker E.L."/>
            <person name="van Gessel N."/>
            <person name="Grimwood J."/>
            <person name="Hayes R.D."/>
            <person name="Graham S.W."/>
            <person name="Gunter L.E."/>
            <person name="McDaniel S.F."/>
            <person name="Hoernstein S.N.W."/>
            <person name="Larsson A."/>
            <person name="Li F.W."/>
            <person name="Perroud P.F."/>
            <person name="Phillips J."/>
            <person name="Ranjan P."/>
            <person name="Rokshar D.S."/>
            <person name="Rothfels C.J."/>
            <person name="Schneider L."/>
            <person name="Shu S."/>
            <person name="Stevenson D.W."/>
            <person name="Thummler F."/>
            <person name="Tillich M."/>
            <person name="Villarreal Aguilar J.C."/>
            <person name="Widiez T."/>
            <person name="Wong G.K."/>
            <person name="Wymore A."/>
            <person name="Zhang Y."/>
            <person name="Zimmer A.D."/>
            <person name="Quatrano R.S."/>
            <person name="Mayer K.F.X."/>
            <person name="Goodstein D."/>
            <person name="Casacuberta J.M."/>
            <person name="Vandepoele K."/>
            <person name="Reski R."/>
            <person name="Cuming A.C."/>
            <person name="Tuskan G.A."/>
            <person name="Maumus F."/>
            <person name="Salse J."/>
            <person name="Schmutz J."/>
            <person name="Rensing S.A."/>
        </authorList>
    </citation>
    <scope>NUCLEOTIDE SEQUENCE [LARGE SCALE GENOMIC DNA]</scope>
    <source>
        <strain evidence="8 9">cv. Gransden 2004</strain>
    </source>
</reference>
<evidence type="ECO:0000313" key="8">
    <source>
        <dbReference type="EnsemblPlants" id="Pp3c14_24040V3.1"/>
    </source>
</evidence>
<feature type="compositionally biased region" description="Low complexity" evidence="5">
    <location>
        <begin position="288"/>
        <end position="299"/>
    </location>
</feature>
<dbReference type="EnsemblPlants" id="Pp3c14_24040V3.2">
    <property type="protein sequence ID" value="Pp3c14_24040V3.2"/>
    <property type="gene ID" value="Pp3c14_24040"/>
</dbReference>
<organism evidence="7">
    <name type="scientific">Physcomitrium patens</name>
    <name type="common">Spreading-leaved earth moss</name>
    <name type="synonym">Physcomitrella patens</name>
    <dbReference type="NCBI Taxonomy" id="3218"/>
    <lineage>
        <taxon>Eukaryota</taxon>
        <taxon>Viridiplantae</taxon>
        <taxon>Streptophyta</taxon>
        <taxon>Embryophyta</taxon>
        <taxon>Bryophyta</taxon>
        <taxon>Bryophytina</taxon>
        <taxon>Bryopsida</taxon>
        <taxon>Funariidae</taxon>
        <taxon>Funariales</taxon>
        <taxon>Funariaceae</taxon>
        <taxon>Physcomitrium</taxon>
    </lineage>
</organism>
<dbReference type="CDD" id="cd18919">
    <property type="entry name" value="bHLH_AtBPE_like"/>
    <property type="match status" value="1"/>
</dbReference>